<evidence type="ECO:0000313" key="1">
    <source>
        <dbReference type="EMBL" id="SFK41936.1"/>
    </source>
</evidence>
<dbReference type="Proteomes" id="UP000198924">
    <property type="component" value="Unassembled WGS sequence"/>
</dbReference>
<dbReference type="GO" id="GO:0003677">
    <property type="term" value="F:DNA binding"/>
    <property type="evidence" value="ECO:0007669"/>
    <property type="project" value="InterPro"/>
</dbReference>
<protein>
    <recommendedName>
        <fullName evidence="3">Helix-turn-helix</fullName>
    </recommendedName>
</protein>
<sequence length="119" mass="13967">MKMTYKQARYAARMTKKQVAEYLELSSRTVARYERTNCAPKVIIECLLLLAGKMPRIGRRHCFEDWSFGNGYLWSPSGEKFTSGEILALHINQQLVDELYRENLLLRKQLKRCHKKRSG</sequence>
<evidence type="ECO:0008006" key="3">
    <source>
        <dbReference type="Google" id="ProtNLM"/>
    </source>
</evidence>
<keyword evidence="2" id="KW-1185">Reference proteome</keyword>
<dbReference type="InterPro" id="IPR021077">
    <property type="entry name" value="Phage_phi-Lf_Orf112"/>
</dbReference>
<organism evidence="1 2">
    <name type="scientific">Methylophaga sulfidovorans</name>
    <dbReference type="NCBI Taxonomy" id="45496"/>
    <lineage>
        <taxon>Bacteria</taxon>
        <taxon>Pseudomonadati</taxon>
        <taxon>Pseudomonadota</taxon>
        <taxon>Gammaproteobacteria</taxon>
        <taxon>Thiotrichales</taxon>
        <taxon>Piscirickettsiaceae</taxon>
        <taxon>Methylophaga</taxon>
    </lineage>
</organism>
<gene>
    <name evidence="1" type="ORF">SAMN04488079_11091</name>
</gene>
<evidence type="ECO:0000313" key="2">
    <source>
        <dbReference type="Proteomes" id="UP000198924"/>
    </source>
</evidence>
<accession>A0A1I3ZEC9</accession>
<name>A0A1I3ZEC9_9GAMM</name>
<dbReference type="Pfam" id="PF12375">
    <property type="entry name" value="DUF3653"/>
    <property type="match status" value="1"/>
</dbReference>
<proteinExistence type="predicted"/>
<dbReference type="Gene3D" id="1.10.260.40">
    <property type="entry name" value="lambda repressor-like DNA-binding domains"/>
    <property type="match status" value="1"/>
</dbReference>
<reference evidence="2" key="1">
    <citation type="submission" date="2016-10" db="EMBL/GenBank/DDBJ databases">
        <authorList>
            <person name="Varghese N."/>
            <person name="Submissions S."/>
        </authorList>
    </citation>
    <scope>NUCLEOTIDE SEQUENCE [LARGE SCALE GENOMIC DNA]</scope>
    <source>
        <strain evidence="2">DSM 11578</strain>
    </source>
</reference>
<dbReference type="InterPro" id="IPR010982">
    <property type="entry name" value="Lambda_DNA-bd_dom_sf"/>
</dbReference>
<dbReference type="SUPFAM" id="SSF47413">
    <property type="entry name" value="lambda repressor-like DNA-binding domains"/>
    <property type="match status" value="1"/>
</dbReference>
<dbReference type="AlphaFoldDB" id="A0A1I3ZEC9"/>
<dbReference type="EMBL" id="FOSH01000010">
    <property type="protein sequence ID" value="SFK41936.1"/>
    <property type="molecule type" value="Genomic_DNA"/>
</dbReference>